<dbReference type="PANTHER" id="PTHR32401:SF53">
    <property type="entry name" value="LEGUME LECTIN DOMAIN-CONTAINING PROTEIN"/>
    <property type="match status" value="1"/>
</dbReference>
<feature type="chain" id="PRO_5035232441" description="Legume lectin domain-containing protein" evidence="3">
    <location>
        <begin position="27"/>
        <end position="440"/>
    </location>
</feature>
<feature type="signal peptide" evidence="3">
    <location>
        <begin position="1"/>
        <end position="26"/>
    </location>
</feature>
<evidence type="ECO:0000313" key="6">
    <source>
        <dbReference type="Proteomes" id="UP000701853"/>
    </source>
</evidence>
<dbReference type="InterPro" id="IPR013320">
    <property type="entry name" value="ConA-like_dom_sf"/>
</dbReference>
<dbReference type="SUPFAM" id="SSF49899">
    <property type="entry name" value="Concanavalin A-like lectins/glucanases"/>
    <property type="match status" value="1"/>
</dbReference>
<dbReference type="AlphaFoldDB" id="A0A8J6DF95"/>
<dbReference type="PANTHER" id="PTHR32401">
    <property type="entry name" value="CONCANAVALIN A-LIKE LECTIN FAMILY PROTEIN"/>
    <property type="match status" value="1"/>
</dbReference>
<dbReference type="GO" id="GO:0030246">
    <property type="term" value="F:carbohydrate binding"/>
    <property type="evidence" value="ECO:0007669"/>
    <property type="project" value="UniProtKB-KW"/>
</dbReference>
<dbReference type="Pfam" id="PF00139">
    <property type="entry name" value="Lectin_legB"/>
    <property type="match status" value="1"/>
</dbReference>
<dbReference type="EMBL" id="JAHUZN010000001">
    <property type="protein sequence ID" value="KAG8503948.1"/>
    <property type="molecule type" value="Genomic_DNA"/>
</dbReference>
<organism evidence="5 6">
    <name type="scientific">Gossypium anomalum</name>
    <dbReference type="NCBI Taxonomy" id="47600"/>
    <lineage>
        <taxon>Eukaryota</taxon>
        <taxon>Viridiplantae</taxon>
        <taxon>Streptophyta</taxon>
        <taxon>Embryophyta</taxon>
        <taxon>Tracheophyta</taxon>
        <taxon>Spermatophyta</taxon>
        <taxon>Magnoliopsida</taxon>
        <taxon>eudicotyledons</taxon>
        <taxon>Gunneridae</taxon>
        <taxon>Pentapetalae</taxon>
        <taxon>rosids</taxon>
        <taxon>malvids</taxon>
        <taxon>Malvales</taxon>
        <taxon>Malvaceae</taxon>
        <taxon>Malvoideae</taxon>
        <taxon>Gossypium</taxon>
    </lineage>
</organism>
<accession>A0A8J6DF95</accession>
<evidence type="ECO:0000256" key="3">
    <source>
        <dbReference type="SAM" id="SignalP"/>
    </source>
</evidence>
<dbReference type="InterPro" id="IPR019825">
    <property type="entry name" value="Lectin_legB_Mn/Ca_BS"/>
</dbReference>
<evidence type="ECO:0000259" key="4">
    <source>
        <dbReference type="Pfam" id="PF00139"/>
    </source>
</evidence>
<dbReference type="OrthoDB" id="1913956at2759"/>
<dbReference type="PROSITE" id="PS00307">
    <property type="entry name" value="LECTIN_LEGUME_BETA"/>
    <property type="match status" value="1"/>
</dbReference>
<proteinExistence type="inferred from homology"/>
<evidence type="ECO:0000313" key="5">
    <source>
        <dbReference type="EMBL" id="KAG8503948.1"/>
    </source>
</evidence>
<protein>
    <recommendedName>
        <fullName evidence="4">Legume lectin domain-containing protein</fullName>
    </recommendedName>
</protein>
<evidence type="ECO:0000256" key="2">
    <source>
        <dbReference type="ARBA" id="ARBA00022734"/>
    </source>
</evidence>
<dbReference type="InterPro" id="IPR050258">
    <property type="entry name" value="Leguminous_Lectin"/>
</dbReference>
<feature type="domain" description="Legume lectin" evidence="4">
    <location>
        <begin position="28"/>
        <end position="203"/>
    </location>
</feature>
<evidence type="ECO:0000256" key="1">
    <source>
        <dbReference type="ARBA" id="ARBA00007606"/>
    </source>
</evidence>
<keyword evidence="3" id="KW-0732">Signal</keyword>
<gene>
    <name evidence="5" type="ORF">CXB51_002229</name>
</gene>
<dbReference type="Proteomes" id="UP000701853">
    <property type="component" value="Chromosome 1"/>
</dbReference>
<name>A0A8J6DF95_9ROSI</name>
<comment type="caution">
    <text evidence="5">The sequence shown here is derived from an EMBL/GenBank/DDBJ whole genome shotgun (WGS) entry which is preliminary data.</text>
</comment>
<dbReference type="Gene3D" id="2.60.120.200">
    <property type="match status" value="1"/>
</dbReference>
<sequence length="440" mass="48251">MRSSPLPPYFLILLVFLIHCSIQVSCFRFNISTFEIDHIKQLILSNSYIVVHTLQVTPDLGGSSIKNTSGRAVYKKPFRLWKDSHTIASFNTTFVFVIQNRTSPGGEGLAFIIAGDSTLPPNSEGRWLGILNSDPNGSPVVAVEFDTRKSDDQDLDDNHIGLDINSINSNASVSLNHFGFNISGGLDLWVLLQYDGQNLTVRGTKGINIPKAKHTDLPGYGSGHAWLVQNGAILASGLPLPKRRRMPQNQRASAPFFFSPAARVSTPILAAVVTAPPPTVTRARKAGGWCPDRRWRTWQTKRAAVEASTAAPLCSLSCNENGAKTLKEPILPKLTECWLLGTSVLLKASFHPTASSGVYGLGDKVCDFHLLHCNFKEMGDKTCNFNLSHCNFRGIREIRFVISIFSVETSRRSIVALNRSNAILGIRYLISSLLPYCLGG</sequence>
<dbReference type="CDD" id="cd06899">
    <property type="entry name" value="lectin_legume_LecRK_Arcelin_ConA"/>
    <property type="match status" value="1"/>
</dbReference>
<comment type="similarity">
    <text evidence="1">Belongs to the leguminous lectin family.</text>
</comment>
<reference evidence="5 6" key="1">
    <citation type="journal article" date="2021" name="bioRxiv">
        <title>The Gossypium anomalum genome as a resource for cotton improvement and evolutionary analysis of hybrid incompatibility.</title>
        <authorList>
            <person name="Grover C.E."/>
            <person name="Yuan D."/>
            <person name="Arick M.A."/>
            <person name="Miller E.R."/>
            <person name="Hu G."/>
            <person name="Peterson D.G."/>
            <person name="Wendel J.F."/>
            <person name="Udall J.A."/>
        </authorList>
    </citation>
    <scope>NUCLEOTIDE SEQUENCE [LARGE SCALE GENOMIC DNA]</scope>
    <source>
        <strain evidence="5">JFW-Udall</strain>
        <tissue evidence="5">Leaf</tissue>
    </source>
</reference>
<keyword evidence="6" id="KW-1185">Reference proteome</keyword>
<keyword evidence="2" id="KW-0430">Lectin</keyword>
<dbReference type="InterPro" id="IPR001220">
    <property type="entry name" value="Legume_lectin_dom"/>
</dbReference>